<dbReference type="InterPro" id="IPR029119">
    <property type="entry name" value="MutY_C"/>
</dbReference>
<keyword evidence="11" id="KW-0411">Iron-sulfur</keyword>
<dbReference type="GO" id="GO:0006298">
    <property type="term" value="P:mismatch repair"/>
    <property type="evidence" value="ECO:0007669"/>
    <property type="project" value="TreeGrafter"/>
</dbReference>
<protein>
    <recommendedName>
        <fullName evidence="5 14">Adenine DNA glycosylase</fullName>
        <ecNumber evidence="4 14">3.2.2.31</ecNumber>
    </recommendedName>
</protein>
<comment type="cofactor">
    <cofactor evidence="14">
        <name>[4Fe-4S] cluster</name>
        <dbReference type="ChEBI" id="CHEBI:49883"/>
    </cofactor>
    <text evidence="14">Binds 1 [4Fe-4S] cluster.</text>
</comment>
<keyword evidence="8 14" id="KW-0227">DNA damage</keyword>
<sequence length="344" mass="38885">MPPPRPTNSFADRLLDWWERNGRHDLPWQENRTPYRVWIAEIMLQQTQVGTVIPYFERFTTAFPDLESLGRAPIDDVLANWSGLGYYARARNLHAAAVLCLEENAGELPDEADALEALPGIGLSTANAIVAQAHDRRAPILDGNVKRVLARHAGIEGWPGRAAVLRKLWAEAELRTPDERARDYTQAIMDLGATVCTPRNPDCGDCPVAQDCMARRTDRIDELPGSKPRRVRPRRDATLLILENELGQILLQRRPPAGIWGGLWSLPERDEFECLPRGEAVASPAPVRHQFTHFTLDIRFERIRVESGSVVTDRQDRRWLSAQKALQSGLPQPVRRVVERLRSD</sequence>
<dbReference type="GO" id="GO:0046872">
    <property type="term" value="F:metal ion binding"/>
    <property type="evidence" value="ECO:0007669"/>
    <property type="project" value="UniProtKB-UniRule"/>
</dbReference>
<organism evidence="16 17">
    <name type="scientific">Wenzhouxiangella sediminis</name>
    <dbReference type="NCBI Taxonomy" id="1792836"/>
    <lineage>
        <taxon>Bacteria</taxon>
        <taxon>Pseudomonadati</taxon>
        <taxon>Pseudomonadota</taxon>
        <taxon>Gammaproteobacteria</taxon>
        <taxon>Chromatiales</taxon>
        <taxon>Wenzhouxiangellaceae</taxon>
        <taxon>Wenzhouxiangella</taxon>
    </lineage>
</organism>
<comment type="caution">
    <text evidence="16">The sequence shown here is derived from an EMBL/GenBank/DDBJ whole genome shotgun (WGS) entry which is preliminary data.</text>
</comment>
<dbReference type="GO" id="GO:0000701">
    <property type="term" value="F:purine-specific mismatch base pair DNA N-glycosylase activity"/>
    <property type="evidence" value="ECO:0007669"/>
    <property type="project" value="UniProtKB-EC"/>
</dbReference>
<dbReference type="EC" id="3.2.2.31" evidence="4 14"/>
<keyword evidence="17" id="KW-1185">Reference proteome</keyword>
<dbReference type="Gene3D" id="3.90.79.10">
    <property type="entry name" value="Nucleoside Triphosphate Pyrophosphohydrolase"/>
    <property type="match status" value="1"/>
</dbReference>
<dbReference type="GO" id="GO:0051539">
    <property type="term" value="F:4 iron, 4 sulfur cluster binding"/>
    <property type="evidence" value="ECO:0007669"/>
    <property type="project" value="UniProtKB-UniRule"/>
</dbReference>
<dbReference type="Pfam" id="PF14815">
    <property type="entry name" value="NUDIX_4"/>
    <property type="match status" value="1"/>
</dbReference>
<evidence type="ECO:0000256" key="3">
    <source>
        <dbReference type="ARBA" id="ARBA00008343"/>
    </source>
</evidence>
<keyword evidence="10 14" id="KW-0408">Iron</keyword>
<comment type="function">
    <text evidence="2">Adenine glycosylase active on G-A mispairs. MutY also corrects error-prone DNA synthesis past GO lesions which are due to the oxidatively damaged form of guanine: 7,8-dihydro-8-oxoguanine (8-oxo-dGTP).</text>
</comment>
<evidence type="ECO:0000256" key="13">
    <source>
        <dbReference type="ARBA" id="ARBA00023295"/>
    </source>
</evidence>
<dbReference type="Gene3D" id="1.10.1670.10">
    <property type="entry name" value="Helix-hairpin-Helix base-excision DNA repair enzymes (C-terminal)"/>
    <property type="match status" value="1"/>
</dbReference>
<evidence type="ECO:0000313" key="16">
    <source>
        <dbReference type="EMBL" id="RFF30847.1"/>
    </source>
</evidence>
<dbReference type="AlphaFoldDB" id="A0A3E1K9J8"/>
<name>A0A3E1K9J8_9GAMM</name>
<dbReference type="GO" id="GO:0035485">
    <property type="term" value="F:adenine/guanine mispair binding"/>
    <property type="evidence" value="ECO:0007669"/>
    <property type="project" value="TreeGrafter"/>
</dbReference>
<evidence type="ECO:0000256" key="14">
    <source>
        <dbReference type="RuleBase" id="RU365096"/>
    </source>
</evidence>
<proteinExistence type="inferred from homology"/>
<dbReference type="InterPro" id="IPR044298">
    <property type="entry name" value="MIG/MutY"/>
</dbReference>
<dbReference type="CDD" id="cd00056">
    <property type="entry name" value="ENDO3c"/>
    <property type="match status" value="1"/>
</dbReference>
<dbReference type="GO" id="GO:0034039">
    <property type="term" value="F:8-oxo-7,8-dihydroguanine DNA N-glycosylase activity"/>
    <property type="evidence" value="ECO:0007669"/>
    <property type="project" value="TreeGrafter"/>
</dbReference>
<dbReference type="GO" id="GO:0032357">
    <property type="term" value="F:oxidized purine DNA binding"/>
    <property type="evidence" value="ECO:0007669"/>
    <property type="project" value="TreeGrafter"/>
</dbReference>
<dbReference type="EMBL" id="QUZK01000030">
    <property type="protein sequence ID" value="RFF30847.1"/>
    <property type="molecule type" value="Genomic_DNA"/>
</dbReference>
<dbReference type="SUPFAM" id="SSF48150">
    <property type="entry name" value="DNA-glycosylase"/>
    <property type="match status" value="1"/>
</dbReference>
<dbReference type="SMART" id="SM00478">
    <property type="entry name" value="ENDO3c"/>
    <property type="match status" value="1"/>
</dbReference>
<evidence type="ECO:0000313" key="17">
    <source>
        <dbReference type="Proteomes" id="UP000260351"/>
    </source>
</evidence>
<evidence type="ECO:0000256" key="10">
    <source>
        <dbReference type="ARBA" id="ARBA00023004"/>
    </source>
</evidence>
<dbReference type="Pfam" id="PF10576">
    <property type="entry name" value="EndIII_4Fe-2S"/>
    <property type="match status" value="1"/>
</dbReference>
<comment type="similarity">
    <text evidence="3 14">Belongs to the Nth/MutY family.</text>
</comment>
<dbReference type="CDD" id="cd03431">
    <property type="entry name" value="NUDIX_DNA_Glycosylase_C-MutY"/>
    <property type="match status" value="1"/>
</dbReference>
<keyword evidence="9" id="KW-0378">Hydrolase</keyword>
<dbReference type="RefSeq" id="WP_116650345.1">
    <property type="nucleotide sequence ID" value="NZ_QUZK01000030.1"/>
</dbReference>
<dbReference type="InterPro" id="IPR003651">
    <property type="entry name" value="Endonuclease3_FeS-loop_motif"/>
</dbReference>
<dbReference type="Pfam" id="PF00730">
    <property type="entry name" value="HhH-GPD"/>
    <property type="match status" value="1"/>
</dbReference>
<keyword evidence="6" id="KW-0004">4Fe-4S</keyword>
<evidence type="ECO:0000256" key="2">
    <source>
        <dbReference type="ARBA" id="ARBA00002933"/>
    </source>
</evidence>
<dbReference type="InterPro" id="IPR015797">
    <property type="entry name" value="NUDIX_hydrolase-like_dom_sf"/>
</dbReference>
<evidence type="ECO:0000256" key="4">
    <source>
        <dbReference type="ARBA" id="ARBA00012045"/>
    </source>
</evidence>
<dbReference type="GO" id="GO:0006284">
    <property type="term" value="P:base-excision repair"/>
    <property type="evidence" value="ECO:0007669"/>
    <property type="project" value="UniProtKB-UniRule"/>
</dbReference>
<keyword evidence="12" id="KW-0234">DNA repair</keyword>
<dbReference type="OrthoDB" id="9802365at2"/>
<keyword evidence="13 14" id="KW-0326">Glycosidase</keyword>
<dbReference type="NCBIfam" id="TIGR01084">
    <property type="entry name" value="mutY"/>
    <property type="match status" value="1"/>
</dbReference>
<evidence type="ECO:0000256" key="5">
    <source>
        <dbReference type="ARBA" id="ARBA00022023"/>
    </source>
</evidence>
<evidence type="ECO:0000259" key="15">
    <source>
        <dbReference type="SMART" id="SM00478"/>
    </source>
</evidence>
<gene>
    <name evidence="16" type="primary">mutY</name>
    <name evidence="16" type="ORF">DZC52_06630</name>
</gene>
<dbReference type="Gene3D" id="1.10.340.30">
    <property type="entry name" value="Hypothetical protein, domain 2"/>
    <property type="match status" value="1"/>
</dbReference>
<dbReference type="InterPro" id="IPR005760">
    <property type="entry name" value="A/G_AdeGlyc_MutY"/>
</dbReference>
<dbReference type="PANTHER" id="PTHR42944">
    <property type="entry name" value="ADENINE DNA GLYCOSYLASE"/>
    <property type="match status" value="1"/>
</dbReference>
<evidence type="ECO:0000256" key="12">
    <source>
        <dbReference type="ARBA" id="ARBA00023204"/>
    </source>
</evidence>
<reference evidence="16 17" key="1">
    <citation type="submission" date="2018-08" db="EMBL/GenBank/DDBJ databases">
        <title>Wenzhouxiangella salilacus sp. nov., a novel bacterium isolated from a saline lake in Xinjiang Province, China.</title>
        <authorList>
            <person name="Han S."/>
        </authorList>
    </citation>
    <scope>NUCLEOTIDE SEQUENCE [LARGE SCALE GENOMIC DNA]</scope>
    <source>
        <strain evidence="16 17">XDB06</strain>
    </source>
</reference>
<keyword evidence="7" id="KW-0479">Metal-binding</keyword>
<dbReference type="PANTHER" id="PTHR42944:SF1">
    <property type="entry name" value="ADENINE DNA GLYCOSYLASE"/>
    <property type="match status" value="1"/>
</dbReference>
<evidence type="ECO:0000256" key="8">
    <source>
        <dbReference type="ARBA" id="ARBA00022763"/>
    </source>
</evidence>
<dbReference type="SMART" id="SM00525">
    <property type="entry name" value="FES"/>
    <property type="match status" value="1"/>
</dbReference>
<dbReference type="InterPro" id="IPR023170">
    <property type="entry name" value="HhH_base_excis_C"/>
</dbReference>
<evidence type="ECO:0000256" key="9">
    <source>
        <dbReference type="ARBA" id="ARBA00022801"/>
    </source>
</evidence>
<feature type="domain" description="HhH-GPD" evidence="15">
    <location>
        <begin position="43"/>
        <end position="194"/>
    </location>
</feature>
<accession>A0A3E1K9J8</accession>
<evidence type="ECO:0000256" key="6">
    <source>
        <dbReference type="ARBA" id="ARBA00022485"/>
    </source>
</evidence>
<evidence type="ECO:0000256" key="1">
    <source>
        <dbReference type="ARBA" id="ARBA00000843"/>
    </source>
</evidence>
<evidence type="ECO:0000256" key="11">
    <source>
        <dbReference type="ARBA" id="ARBA00023014"/>
    </source>
</evidence>
<dbReference type="InterPro" id="IPR003265">
    <property type="entry name" value="HhH-GPD_domain"/>
</dbReference>
<dbReference type="SUPFAM" id="SSF55811">
    <property type="entry name" value="Nudix"/>
    <property type="match status" value="1"/>
</dbReference>
<evidence type="ECO:0000256" key="7">
    <source>
        <dbReference type="ARBA" id="ARBA00022723"/>
    </source>
</evidence>
<dbReference type="InterPro" id="IPR011257">
    <property type="entry name" value="DNA_glycosylase"/>
</dbReference>
<dbReference type="Proteomes" id="UP000260351">
    <property type="component" value="Unassembled WGS sequence"/>
</dbReference>
<comment type="catalytic activity">
    <reaction evidence="1 14">
        <text>Hydrolyzes free adenine bases from 7,8-dihydro-8-oxoguanine:adenine mismatched double-stranded DNA, leaving an apurinic site.</text>
        <dbReference type="EC" id="3.2.2.31"/>
    </reaction>
</comment>